<keyword evidence="4" id="KW-1185">Reference proteome</keyword>
<keyword evidence="1" id="KW-0812">Transmembrane</keyword>
<feature type="transmembrane region" description="Helical" evidence="1">
    <location>
        <begin position="210"/>
        <end position="227"/>
    </location>
</feature>
<feature type="transmembrane region" description="Helical" evidence="1">
    <location>
        <begin position="239"/>
        <end position="260"/>
    </location>
</feature>
<name>A0ABQ5QZK1_9ACTN</name>
<feature type="transmembrane region" description="Helical" evidence="1">
    <location>
        <begin position="37"/>
        <end position="56"/>
    </location>
</feature>
<dbReference type="Proteomes" id="UP001144280">
    <property type="component" value="Unassembled WGS sequence"/>
</dbReference>
<organism evidence="3 4">
    <name type="scientific">Phytohabitans aurantiacus</name>
    <dbReference type="NCBI Taxonomy" id="3016789"/>
    <lineage>
        <taxon>Bacteria</taxon>
        <taxon>Bacillati</taxon>
        <taxon>Actinomycetota</taxon>
        <taxon>Actinomycetes</taxon>
        <taxon>Micromonosporales</taxon>
        <taxon>Micromonosporaceae</taxon>
    </lineage>
</organism>
<dbReference type="InterPro" id="IPR003675">
    <property type="entry name" value="Rce1/LyrA-like_dom"/>
</dbReference>
<feature type="transmembrane region" description="Helical" evidence="1">
    <location>
        <begin position="76"/>
        <end position="92"/>
    </location>
</feature>
<gene>
    <name evidence="3" type="ORF">Pa4123_52640</name>
</gene>
<evidence type="ECO:0000313" key="3">
    <source>
        <dbReference type="EMBL" id="GLH99988.1"/>
    </source>
</evidence>
<accession>A0ABQ5QZK1</accession>
<dbReference type="Pfam" id="PF02517">
    <property type="entry name" value="Rce1-like"/>
    <property type="match status" value="1"/>
</dbReference>
<dbReference type="EMBL" id="BSDI01000029">
    <property type="protein sequence ID" value="GLH99988.1"/>
    <property type="molecule type" value="Genomic_DNA"/>
</dbReference>
<evidence type="ECO:0000259" key="2">
    <source>
        <dbReference type="Pfam" id="PF02517"/>
    </source>
</evidence>
<keyword evidence="1" id="KW-0472">Membrane</keyword>
<proteinExistence type="predicted"/>
<protein>
    <recommendedName>
        <fullName evidence="2">CAAX prenyl protease 2/Lysostaphin resistance protein A-like domain-containing protein</fullName>
    </recommendedName>
</protein>
<feature type="domain" description="CAAX prenyl protease 2/Lysostaphin resistance protein A-like" evidence="2">
    <location>
        <begin position="180"/>
        <end position="277"/>
    </location>
</feature>
<feature type="transmembrane region" description="Helical" evidence="1">
    <location>
        <begin position="267"/>
        <end position="285"/>
    </location>
</feature>
<evidence type="ECO:0000256" key="1">
    <source>
        <dbReference type="SAM" id="Phobius"/>
    </source>
</evidence>
<comment type="caution">
    <text evidence="3">The sequence shown here is derived from an EMBL/GenBank/DDBJ whole genome shotgun (WGS) entry which is preliminary data.</text>
</comment>
<dbReference type="RefSeq" id="WP_281900019.1">
    <property type="nucleotide sequence ID" value="NZ_BSDI01000029.1"/>
</dbReference>
<reference evidence="3" key="1">
    <citation type="submission" date="2022-12" db="EMBL/GenBank/DDBJ databases">
        <title>New Phytohabitans aurantiacus sp. RD004123 nov., an actinomycete isolated from soil.</title>
        <authorList>
            <person name="Triningsih D.W."/>
            <person name="Harunari E."/>
            <person name="Igarashi Y."/>
        </authorList>
    </citation>
    <scope>NUCLEOTIDE SEQUENCE</scope>
    <source>
        <strain evidence="3">RD004123</strain>
    </source>
</reference>
<keyword evidence="1" id="KW-1133">Transmembrane helix</keyword>
<feature type="transmembrane region" description="Helical" evidence="1">
    <location>
        <begin position="177"/>
        <end position="198"/>
    </location>
</feature>
<evidence type="ECO:0000313" key="4">
    <source>
        <dbReference type="Proteomes" id="UP001144280"/>
    </source>
</evidence>
<sequence>MRLRVFTAAGSVVFAVAFAGLLLTGHTEVRTSADDEAPLVPLAAVVVPLAVALLLIRLLPPRLPTLVRGRVRERQAYALVGLAFAYPALIVLTGTGLWYGILKVTVLLGGGWLILRTWRTDRDARLAGAAAAAHRRAVGAAARWLEPLPALAAWAYLTYYSPLAGDRDLSEYRELDRAYLAVTMLLTFLTASVTEELFYRVMLQTRLEELLGRWPAIVASALLFALMHINRLHDGPPGVMLAVIVLFNGGFGLFVGYLWARYRSLPAIIAAHGAVNSLILLPIFLP</sequence>